<evidence type="ECO:0000256" key="4">
    <source>
        <dbReference type="ARBA" id="ARBA00022692"/>
    </source>
</evidence>
<gene>
    <name evidence="13" type="ORF">V5E97_29635</name>
</gene>
<evidence type="ECO:0000256" key="1">
    <source>
        <dbReference type="ARBA" id="ARBA00001947"/>
    </source>
</evidence>
<feature type="transmembrane region" description="Helical" evidence="11">
    <location>
        <begin position="338"/>
        <end position="361"/>
    </location>
</feature>
<dbReference type="Gene3D" id="3.30.2010.10">
    <property type="entry name" value="Metalloproteases ('zincins'), catalytic domain"/>
    <property type="match status" value="1"/>
</dbReference>
<evidence type="ECO:0000313" key="13">
    <source>
        <dbReference type="EMBL" id="XBH02464.1"/>
    </source>
</evidence>
<keyword evidence="5" id="KW-0479">Metal-binding</keyword>
<dbReference type="Pfam" id="PF01435">
    <property type="entry name" value="Peptidase_M48"/>
    <property type="match status" value="1"/>
</dbReference>
<evidence type="ECO:0000256" key="8">
    <source>
        <dbReference type="ARBA" id="ARBA00022989"/>
    </source>
</evidence>
<dbReference type="PANTHER" id="PTHR43221">
    <property type="entry name" value="PROTEASE HTPX"/>
    <property type="match status" value="1"/>
</dbReference>
<keyword evidence="4 11" id="KW-0812">Transmembrane</keyword>
<evidence type="ECO:0000256" key="5">
    <source>
        <dbReference type="ARBA" id="ARBA00022723"/>
    </source>
</evidence>
<keyword evidence="8 11" id="KW-1133">Transmembrane helix</keyword>
<accession>A0AAU7CAW6</accession>
<evidence type="ECO:0000256" key="6">
    <source>
        <dbReference type="ARBA" id="ARBA00022801"/>
    </source>
</evidence>
<evidence type="ECO:0000259" key="12">
    <source>
        <dbReference type="Pfam" id="PF01435"/>
    </source>
</evidence>
<keyword evidence="3" id="KW-0645">Protease</keyword>
<dbReference type="CDD" id="cd07345">
    <property type="entry name" value="M48A_Ste24p-like"/>
    <property type="match status" value="1"/>
</dbReference>
<organism evidence="13">
    <name type="scientific">Singulisphaera sp. Ch08</name>
    <dbReference type="NCBI Taxonomy" id="3120278"/>
    <lineage>
        <taxon>Bacteria</taxon>
        <taxon>Pseudomonadati</taxon>
        <taxon>Planctomycetota</taxon>
        <taxon>Planctomycetia</taxon>
        <taxon>Isosphaerales</taxon>
        <taxon>Isosphaeraceae</taxon>
        <taxon>Singulisphaera</taxon>
    </lineage>
</organism>
<keyword evidence="7" id="KW-0862">Zinc</keyword>
<proteinExistence type="predicted"/>
<protein>
    <submittedName>
        <fullName evidence="13">M48 family metallopeptidase</fullName>
    </submittedName>
</protein>
<feature type="transmembrane region" description="Helical" evidence="11">
    <location>
        <begin position="192"/>
        <end position="213"/>
    </location>
</feature>
<sequence>MPLPLLFALFLAFGLESAGPFNPLTQAELGSRATAALGLVALVSLASMGLGLWVSTRVARTGHASNALRRGYSRSARILEISILVSFSVIIHEWQWPRVVRTALGAGPVAVVEEALILLPFVLMQLVSWWGLYPAEKILRSGFGVTRTAGRGRYVLLRARQTLGLVLPVLVVFSLGQDLVSRQWPELSASAWALPIEVCLMGVLVLVLSPLFIRLAWPTRPLPHGPLRERLEHQAQRLGFRCSDILIWDTGQAVVNACVTGSLPRFRYVLLSDALIDCLNDHEIAAVFGHEIGHIAHRHLLFFGFFFLGSLGVLALMGEAIDPPLLALSNVLGGQSHPVLGMIIQAATVLLTAGLYFLVVFGHVSRRFERQADVFGCRAVSCGQVECPPHLDLDRQPGRESSGSGLCPVGIRIFANALTNVATLNGMEFKTRSWRHGSIARRIAFLEGLEGKPEAVNRFQSDVSRLRVVVAVGLISAVLIALATGSVDHLR</sequence>
<keyword evidence="9" id="KW-0482">Metalloprotease</keyword>
<feature type="transmembrane region" description="Helical" evidence="11">
    <location>
        <begin position="162"/>
        <end position="180"/>
    </location>
</feature>
<dbReference type="InterPro" id="IPR050083">
    <property type="entry name" value="HtpX_protease"/>
</dbReference>
<feature type="transmembrane region" description="Helical" evidence="11">
    <location>
        <begin position="300"/>
        <end position="318"/>
    </location>
</feature>
<keyword evidence="2" id="KW-1003">Cell membrane</keyword>
<dbReference type="GO" id="GO:0006508">
    <property type="term" value="P:proteolysis"/>
    <property type="evidence" value="ECO:0007669"/>
    <property type="project" value="UniProtKB-KW"/>
</dbReference>
<evidence type="ECO:0000256" key="9">
    <source>
        <dbReference type="ARBA" id="ARBA00023049"/>
    </source>
</evidence>
<evidence type="ECO:0000256" key="2">
    <source>
        <dbReference type="ARBA" id="ARBA00022475"/>
    </source>
</evidence>
<feature type="transmembrane region" description="Helical" evidence="11">
    <location>
        <begin position="468"/>
        <end position="487"/>
    </location>
</feature>
<comment type="cofactor">
    <cofactor evidence="1">
        <name>Zn(2+)</name>
        <dbReference type="ChEBI" id="CHEBI:29105"/>
    </cofactor>
</comment>
<evidence type="ECO:0000256" key="10">
    <source>
        <dbReference type="ARBA" id="ARBA00023136"/>
    </source>
</evidence>
<reference evidence="13" key="1">
    <citation type="submission" date="2024-05" db="EMBL/GenBank/DDBJ databases">
        <title>Planctomycetes of the genus Singulisphaera possess chitinolytic capabilities.</title>
        <authorList>
            <person name="Ivanova A."/>
        </authorList>
    </citation>
    <scope>NUCLEOTIDE SEQUENCE</scope>
    <source>
        <strain evidence="13">Ch08T</strain>
    </source>
</reference>
<feature type="transmembrane region" description="Helical" evidence="11">
    <location>
        <begin position="76"/>
        <end position="95"/>
    </location>
</feature>
<evidence type="ECO:0000256" key="11">
    <source>
        <dbReference type="SAM" id="Phobius"/>
    </source>
</evidence>
<dbReference type="RefSeq" id="WP_406695206.1">
    <property type="nucleotide sequence ID" value="NZ_CP155447.1"/>
</dbReference>
<evidence type="ECO:0000256" key="7">
    <source>
        <dbReference type="ARBA" id="ARBA00022833"/>
    </source>
</evidence>
<keyword evidence="10 11" id="KW-0472">Membrane</keyword>
<keyword evidence="6" id="KW-0378">Hydrolase</keyword>
<evidence type="ECO:0000256" key="3">
    <source>
        <dbReference type="ARBA" id="ARBA00022670"/>
    </source>
</evidence>
<feature type="transmembrane region" description="Helical" evidence="11">
    <location>
        <begin position="115"/>
        <end position="133"/>
    </location>
</feature>
<dbReference type="GO" id="GO:0046872">
    <property type="term" value="F:metal ion binding"/>
    <property type="evidence" value="ECO:0007669"/>
    <property type="project" value="UniProtKB-KW"/>
</dbReference>
<feature type="domain" description="Peptidase M48" evidence="12">
    <location>
        <begin position="225"/>
        <end position="380"/>
    </location>
</feature>
<feature type="transmembrane region" description="Helical" evidence="11">
    <location>
        <begin position="34"/>
        <end position="55"/>
    </location>
</feature>
<dbReference type="EMBL" id="CP155447">
    <property type="protein sequence ID" value="XBH02464.1"/>
    <property type="molecule type" value="Genomic_DNA"/>
</dbReference>
<dbReference type="GO" id="GO:0004222">
    <property type="term" value="F:metalloendopeptidase activity"/>
    <property type="evidence" value="ECO:0007669"/>
    <property type="project" value="InterPro"/>
</dbReference>
<dbReference type="AlphaFoldDB" id="A0AAU7CAW6"/>
<dbReference type="InterPro" id="IPR001915">
    <property type="entry name" value="Peptidase_M48"/>
</dbReference>
<name>A0AAU7CAW6_9BACT</name>
<dbReference type="PANTHER" id="PTHR43221:SF2">
    <property type="entry name" value="PROTEASE HTPX HOMOLOG"/>
    <property type="match status" value="1"/>
</dbReference>